<dbReference type="PROSITE" id="PS51186">
    <property type="entry name" value="GNAT"/>
    <property type="match status" value="2"/>
</dbReference>
<dbReference type="EMBL" id="FQXU01000017">
    <property type="protein sequence ID" value="SHI65462.1"/>
    <property type="molecule type" value="Genomic_DNA"/>
</dbReference>
<name>A0A1M6CWR8_9CLOT</name>
<dbReference type="InterPro" id="IPR051531">
    <property type="entry name" value="N-acetyltransferase"/>
</dbReference>
<dbReference type="RefSeq" id="WP_242950215.1">
    <property type="nucleotide sequence ID" value="NZ_FQXU01000017.1"/>
</dbReference>
<dbReference type="PANTHER" id="PTHR43792:SF1">
    <property type="entry name" value="N-ACETYLTRANSFERASE DOMAIN-CONTAINING PROTEIN"/>
    <property type="match status" value="1"/>
</dbReference>
<proteinExistence type="predicted"/>
<dbReference type="SUPFAM" id="SSF55729">
    <property type="entry name" value="Acyl-CoA N-acyltransferases (Nat)"/>
    <property type="match status" value="2"/>
</dbReference>
<evidence type="ECO:0000313" key="2">
    <source>
        <dbReference type="EMBL" id="SHI65462.1"/>
    </source>
</evidence>
<sequence length="354" mass="41588">MLRHTGTVQIESERLTLRRFIYDDIPHMIKNWIANPKVQNEYGEPVYKTVEEVRELLNKWIQSYDRDDFYRWAIILKENNENIGQIAFCRVYSDIGTSEIEYCIGEGYTGQGYATEALNAVIDFSFKQPKFYKLEAYHRAANPRSGRVLEKTLMKRVENVRRFEMENIKPEGEVCYGLTIDEHNKYIKVESNSIIIKNTKECDLDFVVKCEREPNNAQYVGQWTKEQHRNALVQEDILHLIVEDKTAKKNVGYIIIAGLTNSNRNIEFRRFVISSKGKGFGRESLKLIKMIAFEELKAHRLWLDVREKNERAQNLYKSEGFIEEGILRECILHEGVYESLIMMSILESEYIKGR</sequence>
<dbReference type="Gene3D" id="3.40.630.30">
    <property type="match status" value="2"/>
</dbReference>
<dbReference type="Pfam" id="PF13302">
    <property type="entry name" value="Acetyltransf_3"/>
    <property type="match status" value="2"/>
</dbReference>
<reference evidence="2 3" key="1">
    <citation type="submission" date="2016-11" db="EMBL/GenBank/DDBJ databases">
        <authorList>
            <person name="Jaros S."/>
            <person name="Januszkiewicz K."/>
            <person name="Wedrychowicz H."/>
        </authorList>
    </citation>
    <scope>NUCLEOTIDE SEQUENCE [LARGE SCALE GENOMIC DNA]</scope>
    <source>
        <strain evidence="2 3">DSM 6191</strain>
    </source>
</reference>
<keyword evidence="2" id="KW-0808">Transferase</keyword>
<protein>
    <submittedName>
        <fullName evidence="2">Protein N-acetyltransferase, RimJ/RimL family</fullName>
    </submittedName>
</protein>
<dbReference type="GO" id="GO:0016747">
    <property type="term" value="F:acyltransferase activity, transferring groups other than amino-acyl groups"/>
    <property type="evidence" value="ECO:0007669"/>
    <property type="project" value="InterPro"/>
</dbReference>
<dbReference type="InterPro" id="IPR000182">
    <property type="entry name" value="GNAT_dom"/>
</dbReference>
<organism evidence="2 3">
    <name type="scientific">Clostridium intestinale DSM 6191</name>
    <dbReference type="NCBI Taxonomy" id="1121320"/>
    <lineage>
        <taxon>Bacteria</taxon>
        <taxon>Bacillati</taxon>
        <taxon>Bacillota</taxon>
        <taxon>Clostridia</taxon>
        <taxon>Eubacteriales</taxon>
        <taxon>Clostridiaceae</taxon>
        <taxon>Clostridium</taxon>
    </lineage>
</organism>
<dbReference type="AlphaFoldDB" id="A0A1M6CWR8"/>
<dbReference type="InterPro" id="IPR016181">
    <property type="entry name" value="Acyl_CoA_acyltransferase"/>
</dbReference>
<gene>
    <name evidence="2" type="ORF">SAMN02745941_04142</name>
</gene>
<accession>A0A1M6CWR8</accession>
<feature type="domain" description="N-acetyltransferase" evidence="1">
    <location>
        <begin position="194"/>
        <end position="343"/>
    </location>
</feature>
<evidence type="ECO:0000259" key="1">
    <source>
        <dbReference type="PROSITE" id="PS51186"/>
    </source>
</evidence>
<evidence type="ECO:0000313" key="3">
    <source>
        <dbReference type="Proteomes" id="UP000184241"/>
    </source>
</evidence>
<dbReference type="Proteomes" id="UP000184241">
    <property type="component" value="Unassembled WGS sequence"/>
</dbReference>
<feature type="domain" description="N-acetyltransferase" evidence="1">
    <location>
        <begin position="15"/>
        <end position="170"/>
    </location>
</feature>
<dbReference type="PANTHER" id="PTHR43792">
    <property type="entry name" value="GNAT FAMILY, PUTATIVE (AFU_ORTHOLOGUE AFUA_3G00765)-RELATED-RELATED"/>
    <property type="match status" value="1"/>
</dbReference>